<organism evidence="2 3">
    <name type="scientific">Corynebacterium falsenii</name>
    <dbReference type="NCBI Taxonomy" id="108486"/>
    <lineage>
        <taxon>Bacteria</taxon>
        <taxon>Bacillati</taxon>
        <taxon>Actinomycetota</taxon>
        <taxon>Actinomycetes</taxon>
        <taxon>Mycobacteriales</taxon>
        <taxon>Corynebacteriaceae</taxon>
        <taxon>Corynebacterium</taxon>
    </lineage>
</organism>
<comment type="caution">
    <text evidence="2">The sequence shown here is derived from an EMBL/GenBank/DDBJ whole genome shotgun (WGS) entry which is preliminary data.</text>
</comment>
<dbReference type="OrthoDB" id="4404830at2"/>
<dbReference type="AlphaFoldDB" id="A0A418Q676"/>
<accession>A0A418Q676</accession>
<evidence type="ECO:0000256" key="1">
    <source>
        <dbReference type="SAM" id="MobiDB-lite"/>
    </source>
</evidence>
<feature type="region of interest" description="Disordered" evidence="1">
    <location>
        <begin position="75"/>
        <end position="95"/>
    </location>
</feature>
<evidence type="ECO:0000313" key="2">
    <source>
        <dbReference type="EMBL" id="RIX34309.1"/>
    </source>
</evidence>
<proteinExistence type="predicted"/>
<dbReference type="Gene3D" id="2.40.128.270">
    <property type="match status" value="1"/>
</dbReference>
<name>A0A418Q676_9CORY</name>
<sequence>MTACSSSDKSPLGDTQWQVSHIYDEVSAGGLLPPPSQARTYLVFGEDHFTGESGCVRLFGKLSWTGDYQNLKIDEFNTDSSDDSTPHKQCQPGDEETAVRLRNVLAHQDLKVTRPQDNALKLMQIHKDDQQWQNDYGVAFISGPANTDSGDSGKDK</sequence>
<keyword evidence="3" id="KW-1185">Reference proteome</keyword>
<gene>
    <name evidence="2" type="ORF">D3M95_08130</name>
</gene>
<dbReference type="STRING" id="1451189.CFAL_02060"/>
<dbReference type="Proteomes" id="UP000285278">
    <property type="component" value="Unassembled WGS sequence"/>
</dbReference>
<evidence type="ECO:0000313" key="3">
    <source>
        <dbReference type="Proteomes" id="UP000285278"/>
    </source>
</evidence>
<reference evidence="2 3" key="1">
    <citation type="submission" date="2018-09" db="EMBL/GenBank/DDBJ databases">
        <title>Optimization and identification of Corynebacterium falsenii FN1-14 from fish paste.</title>
        <authorList>
            <person name="Daroonpunt R."/>
            <person name="Tanasupawat S."/>
        </authorList>
    </citation>
    <scope>NUCLEOTIDE SEQUENCE [LARGE SCALE GENOMIC DNA]</scope>
    <source>
        <strain evidence="2 3">FN1-14</strain>
    </source>
</reference>
<dbReference type="InterPro" id="IPR038670">
    <property type="entry name" value="HslJ-like_sf"/>
</dbReference>
<evidence type="ECO:0008006" key="4">
    <source>
        <dbReference type="Google" id="ProtNLM"/>
    </source>
</evidence>
<dbReference type="EMBL" id="QXJK01000008">
    <property type="protein sequence ID" value="RIX34309.1"/>
    <property type="molecule type" value="Genomic_DNA"/>
</dbReference>
<protein>
    <recommendedName>
        <fullName evidence="4">META domain-containing protein</fullName>
    </recommendedName>
</protein>